<evidence type="ECO:0000313" key="5">
    <source>
        <dbReference type="EMBL" id="RKT87088.1"/>
    </source>
</evidence>
<dbReference type="EMBL" id="FOUP01000002">
    <property type="protein sequence ID" value="SFN07890.1"/>
    <property type="molecule type" value="Genomic_DNA"/>
</dbReference>
<dbReference type="RefSeq" id="WP_093149375.1">
    <property type="nucleotide sequence ID" value="NZ_FOUP01000002.1"/>
</dbReference>
<dbReference type="PANTHER" id="PTHR48078">
    <property type="entry name" value="THREONINE DEHYDRATASE, MITOCHONDRIAL-RELATED"/>
    <property type="match status" value="1"/>
</dbReference>
<evidence type="ECO:0000313" key="7">
    <source>
        <dbReference type="Proteomes" id="UP000199398"/>
    </source>
</evidence>
<reference evidence="6 7" key="1">
    <citation type="submission" date="2016-10" db="EMBL/GenBank/DDBJ databases">
        <authorList>
            <person name="de Groot N.N."/>
        </authorList>
    </citation>
    <scope>NUCLEOTIDE SEQUENCE [LARGE SCALE GENOMIC DNA]</scope>
    <source>
        <strain evidence="6 7">CPCC 201259</strain>
    </source>
</reference>
<proteinExistence type="predicted"/>
<dbReference type="GO" id="GO:0006567">
    <property type="term" value="P:L-threonine catabolic process"/>
    <property type="evidence" value="ECO:0007669"/>
    <property type="project" value="TreeGrafter"/>
</dbReference>
<dbReference type="InterPro" id="IPR036052">
    <property type="entry name" value="TrpB-like_PALP_sf"/>
</dbReference>
<dbReference type="GO" id="GO:0004794">
    <property type="term" value="F:threonine deaminase activity"/>
    <property type="evidence" value="ECO:0007669"/>
    <property type="project" value="TreeGrafter"/>
</dbReference>
<evidence type="ECO:0000259" key="4">
    <source>
        <dbReference type="Pfam" id="PF00291"/>
    </source>
</evidence>
<evidence type="ECO:0000256" key="2">
    <source>
        <dbReference type="ARBA" id="ARBA00022898"/>
    </source>
</evidence>
<dbReference type="AlphaFoldDB" id="A0A1I4W3L5"/>
<sequence length="299" mass="31676">MEHKQPTSLLTLGYLTERLRLPHIYAKCEIENPTRTQKDRIADGLVLAAFEAGARGITVGSCGNLGVALALASRARGLLCTVFVPRSFHHTRCDEMTALGAEVIPRGACYEAAVEASRKFARARKLFDANLIGRAGQIAIFEYGAIVDELVAQCPVSLGSIWLPVGNGTCAAGVRARLQQRKLAVRIGVVGSTGNTALTASLAAGRLIELDAAKLQETEVNEPLVNWRSLHAREAMEAVRGSGGYFCDATDTELVAASNSLLTNAIVRTIPSGAAGLVGLQTFSTRLNPTSAHVVIITA</sequence>
<dbReference type="Gene3D" id="3.40.50.1100">
    <property type="match status" value="2"/>
</dbReference>
<gene>
    <name evidence="5" type="ORF">ATL45_5476</name>
    <name evidence="6" type="ORF">SAMN05421805_102510</name>
</gene>
<dbReference type="Proteomes" id="UP000270697">
    <property type="component" value="Unassembled WGS sequence"/>
</dbReference>
<dbReference type="InterPro" id="IPR001926">
    <property type="entry name" value="TrpB-like_PALP"/>
</dbReference>
<comment type="cofactor">
    <cofactor evidence="1">
        <name>pyridoxal 5'-phosphate</name>
        <dbReference type="ChEBI" id="CHEBI:597326"/>
    </cofactor>
</comment>
<dbReference type="Pfam" id="PF00291">
    <property type="entry name" value="PALP"/>
    <property type="match status" value="1"/>
</dbReference>
<dbReference type="InterPro" id="IPR050147">
    <property type="entry name" value="Ser/Thr_Dehydratase"/>
</dbReference>
<keyword evidence="8" id="KW-1185">Reference proteome</keyword>
<evidence type="ECO:0000256" key="3">
    <source>
        <dbReference type="ARBA" id="ARBA00023239"/>
    </source>
</evidence>
<evidence type="ECO:0000313" key="6">
    <source>
        <dbReference type="EMBL" id="SFN07890.1"/>
    </source>
</evidence>
<evidence type="ECO:0000256" key="1">
    <source>
        <dbReference type="ARBA" id="ARBA00001933"/>
    </source>
</evidence>
<dbReference type="PANTHER" id="PTHR48078:SF6">
    <property type="entry name" value="L-THREONINE DEHYDRATASE CATABOLIC TDCB"/>
    <property type="match status" value="1"/>
</dbReference>
<protein>
    <submittedName>
        <fullName evidence="5 6">Threonine synthase</fullName>
    </submittedName>
</protein>
<dbReference type="Proteomes" id="UP000199398">
    <property type="component" value="Unassembled WGS sequence"/>
</dbReference>
<feature type="domain" description="Tryptophan synthase beta chain-like PALP" evidence="4">
    <location>
        <begin position="3"/>
        <end position="298"/>
    </location>
</feature>
<keyword evidence="2" id="KW-0663">Pyridoxal phosphate</keyword>
<name>A0A1I4W3L5_9PSEU</name>
<dbReference type="GO" id="GO:0009097">
    <property type="term" value="P:isoleucine biosynthetic process"/>
    <property type="evidence" value="ECO:0007669"/>
    <property type="project" value="TreeGrafter"/>
</dbReference>
<dbReference type="GO" id="GO:0006565">
    <property type="term" value="P:L-serine catabolic process"/>
    <property type="evidence" value="ECO:0007669"/>
    <property type="project" value="TreeGrafter"/>
</dbReference>
<organism evidence="6 7">
    <name type="scientific">Saccharopolyspora antimicrobica</name>
    <dbReference type="NCBI Taxonomy" id="455193"/>
    <lineage>
        <taxon>Bacteria</taxon>
        <taxon>Bacillati</taxon>
        <taxon>Actinomycetota</taxon>
        <taxon>Actinomycetes</taxon>
        <taxon>Pseudonocardiales</taxon>
        <taxon>Pseudonocardiaceae</taxon>
        <taxon>Saccharopolyspora</taxon>
    </lineage>
</organism>
<dbReference type="SUPFAM" id="SSF53686">
    <property type="entry name" value="Tryptophan synthase beta subunit-like PLP-dependent enzymes"/>
    <property type="match status" value="1"/>
</dbReference>
<dbReference type="GO" id="GO:0003941">
    <property type="term" value="F:L-serine ammonia-lyase activity"/>
    <property type="evidence" value="ECO:0007669"/>
    <property type="project" value="TreeGrafter"/>
</dbReference>
<keyword evidence="3" id="KW-0456">Lyase</keyword>
<dbReference type="OrthoDB" id="4350333at2"/>
<dbReference type="CDD" id="cd00640">
    <property type="entry name" value="Trp-synth-beta_II"/>
    <property type="match status" value="1"/>
</dbReference>
<dbReference type="EMBL" id="RBXX01000002">
    <property type="protein sequence ID" value="RKT87088.1"/>
    <property type="molecule type" value="Genomic_DNA"/>
</dbReference>
<accession>A0A1I4W3L5</accession>
<reference evidence="5 8" key="2">
    <citation type="submission" date="2018-10" db="EMBL/GenBank/DDBJ databases">
        <title>Sequencing the genomes of 1000 actinobacteria strains.</title>
        <authorList>
            <person name="Klenk H.-P."/>
        </authorList>
    </citation>
    <scope>NUCLEOTIDE SEQUENCE [LARGE SCALE GENOMIC DNA]</scope>
    <source>
        <strain evidence="5 8">DSM 45119</strain>
    </source>
</reference>
<evidence type="ECO:0000313" key="8">
    <source>
        <dbReference type="Proteomes" id="UP000270697"/>
    </source>
</evidence>
<dbReference type="STRING" id="455193.SAMN05421805_102510"/>